<organism evidence="5 6">
    <name type="scientific">Cochliobolus heterostrophus (strain C5 / ATCC 48332 / race O)</name>
    <name type="common">Southern corn leaf blight fungus</name>
    <name type="synonym">Bipolaris maydis</name>
    <dbReference type="NCBI Taxonomy" id="701091"/>
    <lineage>
        <taxon>Eukaryota</taxon>
        <taxon>Fungi</taxon>
        <taxon>Dikarya</taxon>
        <taxon>Ascomycota</taxon>
        <taxon>Pezizomycotina</taxon>
        <taxon>Dothideomycetes</taxon>
        <taxon>Pleosporomycetidae</taxon>
        <taxon>Pleosporales</taxon>
        <taxon>Pleosporineae</taxon>
        <taxon>Pleosporaceae</taxon>
        <taxon>Bipolaris</taxon>
    </lineage>
</organism>
<evidence type="ECO:0000313" key="5">
    <source>
        <dbReference type="EMBL" id="EMD85734.1"/>
    </source>
</evidence>
<evidence type="ECO:0000256" key="1">
    <source>
        <dbReference type="ARBA" id="ARBA00010893"/>
    </source>
</evidence>
<dbReference type="AlphaFoldDB" id="M2TGV6"/>
<dbReference type="eggNOG" id="KOG3050">
    <property type="taxonomic scope" value="Eukaryota"/>
</dbReference>
<dbReference type="OrthoDB" id="1378at2759"/>
<dbReference type="InterPro" id="IPR024969">
    <property type="entry name" value="EIF3F/CSN6-like_C"/>
</dbReference>
<feature type="domain" description="MPN" evidence="4">
    <location>
        <begin position="22"/>
        <end position="166"/>
    </location>
</feature>
<evidence type="ECO:0000256" key="2">
    <source>
        <dbReference type="RuleBase" id="RU367006"/>
    </source>
</evidence>
<dbReference type="Gene3D" id="3.40.140.10">
    <property type="entry name" value="Cytidine Deaminase, domain 2"/>
    <property type="match status" value="1"/>
</dbReference>
<dbReference type="OMA" id="LVGWWST"/>
<dbReference type="HOGENOM" id="CLU_027018_2_0_1"/>
<dbReference type="InterPro" id="IPR033859">
    <property type="entry name" value="MPN_CSN6"/>
</dbReference>
<keyword evidence="2" id="KW-0539">Nucleus</keyword>
<evidence type="ECO:0000259" key="4">
    <source>
        <dbReference type="PROSITE" id="PS50249"/>
    </source>
</evidence>
<sequence>MAESSGNPLVSTTRASDASPTVQLHPLVLLTITDCVTRHTLRKQTGPVVGAILGAQDGQNITMEVAFQAKLQSNEDGETTLDDDWFSKRIEDFKDVHKEPQLDIVGWFTLGPASGPEPHLLPIHSRISEVYTESPLLVLFHPENAFSEETAAGKLPLTVYESVSISTSSEPNDKVMDVDGAVQPKSTKFRELVYSIETGEAEMISVDFVARGGGNATAVEGSVDVPVSNAEASTNDEDAGKRSTRGKQKEKEKIAEDAPIEESQILSADDEESNTDRRLVLSTLIAKMNAIRMLGRRIALLRAYLNSLPPSYLSDASLPINPTLDEQQSLPLNHSILRSISAMLARINILAPPDAAAFTLESQQEASDVQLVNLLASITNSVSAAKEFGRKSSIVEHGKNQGKNRMGSMGGYGGGGGYPGGSYGGGDDGNFFNTVLSGGSGVDRW</sequence>
<dbReference type="GO" id="GO:0005737">
    <property type="term" value="C:cytoplasm"/>
    <property type="evidence" value="ECO:0007669"/>
    <property type="project" value="UniProtKB-SubCell"/>
</dbReference>
<reference evidence="5 6" key="1">
    <citation type="journal article" date="2012" name="PLoS Pathog.">
        <title>Diverse lifestyles and strategies of plant pathogenesis encoded in the genomes of eighteen Dothideomycetes fungi.</title>
        <authorList>
            <person name="Ohm R.A."/>
            <person name="Feau N."/>
            <person name="Henrissat B."/>
            <person name="Schoch C.L."/>
            <person name="Horwitz B.A."/>
            <person name="Barry K.W."/>
            <person name="Condon B.J."/>
            <person name="Copeland A.C."/>
            <person name="Dhillon B."/>
            <person name="Glaser F."/>
            <person name="Hesse C.N."/>
            <person name="Kosti I."/>
            <person name="LaButti K."/>
            <person name="Lindquist E.A."/>
            <person name="Lucas S."/>
            <person name="Salamov A.A."/>
            <person name="Bradshaw R.E."/>
            <person name="Ciuffetti L."/>
            <person name="Hamelin R.C."/>
            <person name="Kema G.H.J."/>
            <person name="Lawrence C."/>
            <person name="Scott J.A."/>
            <person name="Spatafora J.W."/>
            <person name="Turgeon B.G."/>
            <person name="de Wit P.J.G.M."/>
            <person name="Zhong S."/>
            <person name="Goodwin S.B."/>
            <person name="Grigoriev I.V."/>
        </authorList>
    </citation>
    <scope>NUCLEOTIDE SEQUENCE [LARGE SCALE GENOMIC DNA]</scope>
    <source>
        <strain evidence="6">C5 / ATCC 48332 / race O</strain>
    </source>
</reference>
<dbReference type="Pfam" id="PF13012">
    <property type="entry name" value="MitMem_reg"/>
    <property type="match status" value="1"/>
</dbReference>
<gene>
    <name evidence="5" type="ORF">COCHEDRAFT_1117953</name>
</gene>
<dbReference type="Proteomes" id="UP000016936">
    <property type="component" value="Unassembled WGS sequence"/>
</dbReference>
<protein>
    <recommendedName>
        <fullName evidence="2">COP9 signalosome complex subunit 6</fullName>
    </recommendedName>
</protein>
<dbReference type="CDD" id="cd08063">
    <property type="entry name" value="MPN_CSN6"/>
    <property type="match status" value="1"/>
</dbReference>
<keyword evidence="2" id="KW-0736">Signalosome</keyword>
<keyword evidence="6" id="KW-1185">Reference proteome</keyword>
<comment type="subcellular location">
    <subcellularLocation>
        <location evidence="2">Cytoplasm</location>
    </subcellularLocation>
    <subcellularLocation>
        <location evidence="2">Nucleus</location>
    </subcellularLocation>
</comment>
<dbReference type="PROSITE" id="PS50249">
    <property type="entry name" value="MPN"/>
    <property type="match status" value="1"/>
</dbReference>
<feature type="region of interest" description="Disordered" evidence="3">
    <location>
        <begin position="219"/>
        <end position="272"/>
    </location>
</feature>
<dbReference type="EMBL" id="KB445587">
    <property type="protein sequence ID" value="EMD85734.1"/>
    <property type="molecule type" value="Genomic_DNA"/>
</dbReference>
<keyword evidence="2" id="KW-0963">Cytoplasm</keyword>
<dbReference type="GO" id="GO:0000338">
    <property type="term" value="P:protein deneddylation"/>
    <property type="evidence" value="ECO:0007669"/>
    <property type="project" value="InterPro"/>
</dbReference>
<dbReference type="PANTHER" id="PTHR10540">
    <property type="entry name" value="EUKARYOTIC TRANSLATION INITIATION FACTOR 3 SUBUNIT F-RELATED"/>
    <property type="match status" value="1"/>
</dbReference>
<accession>M2TGV6</accession>
<evidence type="ECO:0000256" key="3">
    <source>
        <dbReference type="SAM" id="MobiDB-lite"/>
    </source>
</evidence>
<evidence type="ECO:0000313" key="6">
    <source>
        <dbReference type="Proteomes" id="UP000016936"/>
    </source>
</evidence>
<reference evidence="6" key="2">
    <citation type="journal article" date="2013" name="PLoS Genet.">
        <title>Comparative genome structure, secondary metabolite, and effector coding capacity across Cochliobolus pathogens.</title>
        <authorList>
            <person name="Condon B.J."/>
            <person name="Leng Y."/>
            <person name="Wu D."/>
            <person name="Bushley K.E."/>
            <person name="Ohm R.A."/>
            <person name="Otillar R."/>
            <person name="Martin J."/>
            <person name="Schackwitz W."/>
            <person name="Grimwood J."/>
            <person name="MohdZainudin N."/>
            <person name="Xue C."/>
            <person name="Wang R."/>
            <person name="Manning V.A."/>
            <person name="Dhillon B."/>
            <person name="Tu Z.J."/>
            <person name="Steffenson B.J."/>
            <person name="Salamov A."/>
            <person name="Sun H."/>
            <person name="Lowry S."/>
            <person name="LaButti K."/>
            <person name="Han J."/>
            <person name="Copeland A."/>
            <person name="Lindquist E."/>
            <person name="Barry K."/>
            <person name="Schmutz J."/>
            <person name="Baker S.E."/>
            <person name="Ciuffetti L.M."/>
            <person name="Grigoriev I.V."/>
            <person name="Zhong S."/>
            <person name="Turgeon B.G."/>
        </authorList>
    </citation>
    <scope>NUCLEOTIDE SEQUENCE [LARGE SCALE GENOMIC DNA]</scope>
    <source>
        <strain evidence="6">C5 / ATCC 48332 / race O</strain>
    </source>
</reference>
<dbReference type="PANTHER" id="PTHR10540:SF8">
    <property type="entry name" value="COP9 SIGNALOSOME COMPLEX SUBUNIT 6"/>
    <property type="match status" value="1"/>
</dbReference>
<dbReference type="GO" id="GO:0008237">
    <property type="term" value="F:metallopeptidase activity"/>
    <property type="evidence" value="ECO:0007669"/>
    <property type="project" value="InterPro"/>
</dbReference>
<dbReference type="Pfam" id="PF01398">
    <property type="entry name" value="JAB"/>
    <property type="match status" value="1"/>
</dbReference>
<dbReference type="STRING" id="701091.M2TGV6"/>
<proteinExistence type="inferred from homology"/>
<comment type="function">
    <text evidence="2">Component of the COP9 signalosome complex (CSN), a complex involved in various cellular and developmental processes.</text>
</comment>
<name>M2TGV6_COCH5</name>
<dbReference type="GO" id="GO:0008180">
    <property type="term" value="C:COP9 signalosome"/>
    <property type="evidence" value="ECO:0007669"/>
    <property type="project" value="UniProtKB-UniRule"/>
</dbReference>
<feature type="compositionally biased region" description="Basic and acidic residues" evidence="3">
    <location>
        <begin position="247"/>
        <end position="256"/>
    </location>
</feature>
<dbReference type="InterPro" id="IPR037518">
    <property type="entry name" value="MPN"/>
</dbReference>
<comment type="similarity">
    <text evidence="1 2">Belongs to the peptidase M67A family. CSN6 subfamily.</text>
</comment>
<dbReference type="InterPro" id="IPR000555">
    <property type="entry name" value="JAMM/MPN+_dom"/>
</dbReference>